<feature type="transmembrane region" description="Helical" evidence="2">
    <location>
        <begin position="37"/>
        <end position="55"/>
    </location>
</feature>
<evidence type="ECO:0000256" key="1">
    <source>
        <dbReference type="SAM" id="MobiDB-lite"/>
    </source>
</evidence>
<protein>
    <recommendedName>
        <fullName evidence="5">DUF3592 domain-containing protein</fullName>
    </recommendedName>
</protein>
<dbReference type="OrthoDB" id="9764804at2"/>
<accession>A0A542XEQ3</accession>
<feature type="transmembrane region" description="Helical" evidence="2">
    <location>
        <begin position="67"/>
        <end position="86"/>
    </location>
</feature>
<keyword evidence="2" id="KW-0812">Transmembrane</keyword>
<keyword evidence="4" id="KW-1185">Reference proteome</keyword>
<dbReference type="AlphaFoldDB" id="A0A542XEQ3"/>
<keyword evidence="2" id="KW-1133">Transmembrane helix</keyword>
<evidence type="ECO:0000313" key="3">
    <source>
        <dbReference type="EMBL" id="TQL34304.1"/>
    </source>
</evidence>
<feature type="transmembrane region" description="Helical" evidence="2">
    <location>
        <begin position="200"/>
        <end position="223"/>
    </location>
</feature>
<reference evidence="3 4" key="1">
    <citation type="submission" date="2019-06" db="EMBL/GenBank/DDBJ databases">
        <title>Sequencing the genomes of 1000 actinobacteria strains.</title>
        <authorList>
            <person name="Klenk H.-P."/>
        </authorList>
    </citation>
    <scope>NUCLEOTIDE SEQUENCE [LARGE SCALE GENOMIC DNA]</scope>
    <source>
        <strain evidence="3 4">DSM 24617</strain>
    </source>
</reference>
<keyword evidence="2" id="KW-0472">Membrane</keyword>
<comment type="caution">
    <text evidence="3">The sequence shown here is derived from an EMBL/GenBank/DDBJ whole genome shotgun (WGS) entry which is preliminary data.</text>
</comment>
<evidence type="ECO:0008006" key="5">
    <source>
        <dbReference type="Google" id="ProtNLM"/>
    </source>
</evidence>
<feature type="region of interest" description="Disordered" evidence="1">
    <location>
        <begin position="1"/>
        <end position="22"/>
    </location>
</feature>
<gene>
    <name evidence="3" type="ORF">FB554_2470</name>
</gene>
<organism evidence="3 4">
    <name type="scientific">Barrientosiimonas humi</name>
    <dbReference type="NCBI Taxonomy" id="999931"/>
    <lineage>
        <taxon>Bacteria</taxon>
        <taxon>Bacillati</taxon>
        <taxon>Actinomycetota</taxon>
        <taxon>Actinomycetes</taxon>
        <taxon>Micrococcales</taxon>
        <taxon>Dermacoccaceae</taxon>
        <taxon>Barrientosiimonas</taxon>
    </lineage>
</organism>
<evidence type="ECO:0000313" key="4">
    <source>
        <dbReference type="Proteomes" id="UP000318336"/>
    </source>
</evidence>
<dbReference type="EMBL" id="VFOK01000001">
    <property type="protein sequence ID" value="TQL34304.1"/>
    <property type="molecule type" value="Genomic_DNA"/>
</dbReference>
<feature type="transmembrane region" description="Helical" evidence="2">
    <location>
        <begin position="98"/>
        <end position="120"/>
    </location>
</feature>
<sequence>MSDWLPDTPPPRGSEPCTPADVGATPELDGMRWSRRVLLLALTLLSYVLLAFVMLRSDWLNWLWSPGFLLAPVGIVWLGLMLVSLLQVSHRWKAWVPGALLILTPLTPGLFAFSALGLYADAGMKQVSARVTENLPSSSRIADDPVRVDYGDETGVAYWRSYDTGRTWNPRSGVPGPGADVTVLRDPRGLLPPLAGAERWTMSVPASLVGLAVSLAPLAVIGVSALTRKKSVITAVGEDRWPPRRGTDDG</sequence>
<dbReference type="Proteomes" id="UP000318336">
    <property type="component" value="Unassembled WGS sequence"/>
</dbReference>
<evidence type="ECO:0000256" key="2">
    <source>
        <dbReference type="SAM" id="Phobius"/>
    </source>
</evidence>
<dbReference type="RefSeq" id="WP_142006481.1">
    <property type="nucleotide sequence ID" value="NZ_CAJTBP010000001.1"/>
</dbReference>
<proteinExistence type="predicted"/>
<name>A0A542XEQ3_9MICO</name>